<dbReference type="Proteomes" id="UP001501676">
    <property type="component" value="Unassembled WGS sequence"/>
</dbReference>
<keyword evidence="1" id="KW-0812">Transmembrane</keyword>
<evidence type="ECO:0000256" key="1">
    <source>
        <dbReference type="SAM" id="Phobius"/>
    </source>
</evidence>
<feature type="transmembrane region" description="Helical" evidence="1">
    <location>
        <begin position="203"/>
        <end position="225"/>
    </location>
</feature>
<name>A0ABP6SSQ3_9ACTN</name>
<evidence type="ECO:0000313" key="2">
    <source>
        <dbReference type="EMBL" id="GAA3384616.1"/>
    </source>
</evidence>
<evidence type="ECO:0000313" key="3">
    <source>
        <dbReference type="Proteomes" id="UP001501676"/>
    </source>
</evidence>
<feature type="transmembrane region" description="Helical" evidence="1">
    <location>
        <begin position="100"/>
        <end position="121"/>
    </location>
</feature>
<feature type="transmembrane region" description="Helical" evidence="1">
    <location>
        <begin position="165"/>
        <end position="183"/>
    </location>
</feature>
<comment type="caution">
    <text evidence="2">The sequence shown here is derived from an EMBL/GenBank/DDBJ whole genome shotgun (WGS) entry which is preliminary data.</text>
</comment>
<keyword evidence="1" id="KW-1133">Transmembrane helix</keyword>
<keyword evidence="3" id="KW-1185">Reference proteome</keyword>
<dbReference type="EMBL" id="BAAAYN010000008">
    <property type="protein sequence ID" value="GAA3384616.1"/>
    <property type="molecule type" value="Genomic_DNA"/>
</dbReference>
<protein>
    <submittedName>
        <fullName evidence="2">Uncharacterized protein</fullName>
    </submittedName>
</protein>
<proteinExistence type="predicted"/>
<keyword evidence="1" id="KW-0472">Membrane</keyword>
<gene>
    <name evidence="2" type="ORF">GCM10020369_15020</name>
</gene>
<accession>A0ABP6SSQ3</accession>
<organism evidence="2 3">
    <name type="scientific">Cryptosporangium minutisporangium</name>
    <dbReference type="NCBI Taxonomy" id="113569"/>
    <lineage>
        <taxon>Bacteria</taxon>
        <taxon>Bacillati</taxon>
        <taxon>Actinomycetota</taxon>
        <taxon>Actinomycetes</taxon>
        <taxon>Cryptosporangiales</taxon>
        <taxon>Cryptosporangiaceae</taxon>
        <taxon>Cryptosporangium</taxon>
    </lineage>
</organism>
<feature type="transmembrane region" description="Helical" evidence="1">
    <location>
        <begin position="133"/>
        <end position="158"/>
    </location>
</feature>
<reference evidence="3" key="1">
    <citation type="journal article" date="2019" name="Int. J. Syst. Evol. Microbiol.">
        <title>The Global Catalogue of Microorganisms (GCM) 10K type strain sequencing project: providing services to taxonomists for standard genome sequencing and annotation.</title>
        <authorList>
            <consortium name="The Broad Institute Genomics Platform"/>
            <consortium name="The Broad Institute Genome Sequencing Center for Infectious Disease"/>
            <person name="Wu L."/>
            <person name="Ma J."/>
        </authorList>
    </citation>
    <scope>NUCLEOTIDE SEQUENCE [LARGE SCALE GENOMIC DNA]</scope>
    <source>
        <strain evidence="3">JCM 9458</strain>
    </source>
</reference>
<sequence length="319" mass="33983">MASILNALRRALGVSEPSVTVPEPPSDGTTKPPETIDLHPLSRWLEVVTTIAGTVTLTGAILFYFGWARTAAAFGYFGIDLSVLDLSFRDYLLRSVNSAFGVLGTAVGLTLVALLAHRYVLEELQQNPRLVKVLGQVLLGAGALAVLVGVLAAIGLAARLAAWPVAPPALLIGLALGIYGSHLTGRARAEIDPTPRTPPAPSMYGLLAVVAVLLIFWTTSSYASYGGNLAARRLAADVDSRPHVVIYSKTDLGLSGPGTSPRSLPRASGRYRFRYDGLRLLIKSGERFFLLPAGWTRARGSVLVIRDSPDIRVEFSVEG</sequence>
<dbReference type="RefSeq" id="WP_345727260.1">
    <property type="nucleotide sequence ID" value="NZ_BAAAYN010000008.1"/>
</dbReference>